<sequence>MPNFAESNRSVWFSISQMEIIEIPKWSTNGRSCQRTLDLRPTCCALTSIRFCCTCFCAFVVWRLASHLVSSNGVVCNVIFQCWSTKEIRRESR</sequence>
<reference evidence="1" key="1">
    <citation type="submission" date="2015-10" db="EMBL/GenBank/DDBJ databases">
        <title>EvidentialGene: Evidence-directed Construction of Complete mRNA Transcriptomes without Genomes.</title>
        <authorList>
            <person name="Gilbert D.G."/>
        </authorList>
    </citation>
    <scope>NUCLEOTIDE SEQUENCE</scope>
</reference>
<protein>
    <submittedName>
        <fullName evidence="1">Uncharacterized protein</fullName>
    </submittedName>
</protein>
<name>A0A0P5VEU4_9CRUS</name>
<organism evidence="1">
    <name type="scientific">Daphnia magna</name>
    <dbReference type="NCBI Taxonomy" id="35525"/>
    <lineage>
        <taxon>Eukaryota</taxon>
        <taxon>Metazoa</taxon>
        <taxon>Ecdysozoa</taxon>
        <taxon>Arthropoda</taxon>
        <taxon>Crustacea</taxon>
        <taxon>Branchiopoda</taxon>
        <taxon>Diplostraca</taxon>
        <taxon>Cladocera</taxon>
        <taxon>Anomopoda</taxon>
        <taxon>Daphniidae</taxon>
        <taxon>Daphnia</taxon>
    </lineage>
</organism>
<dbReference type="EMBL" id="GDIQ01000433">
    <property type="protein sequence ID" value="JAN94304.1"/>
    <property type="molecule type" value="Transcribed_RNA"/>
</dbReference>
<dbReference type="AlphaFoldDB" id="A0A0P5VEU4"/>
<accession>A0A0P5VEU4</accession>
<evidence type="ECO:0000313" key="1">
    <source>
        <dbReference type="EMBL" id="JAN94304.1"/>
    </source>
</evidence>
<proteinExistence type="predicted"/>